<dbReference type="GO" id="GO:0016020">
    <property type="term" value="C:membrane"/>
    <property type="evidence" value="ECO:0007669"/>
    <property type="project" value="UniProtKB-SubCell"/>
</dbReference>
<dbReference type="SUPFAM" id="SSF103473">
    <property type="entry name" value="MFS general substrate transporter"/>
    <property type="match status" value="1"/>
</dbReference>
<dbReference type="InterPro" id="IPR011701">
    <property type="entry name" value="MFS"/>
</dbReference>
<feature type="transmembrane region" description="Helical" evidence="3">
    <location>
        <begin position="229"/>
        <end position="248"/>
    </location>
</feature>
<reference evidence="5" key="1">
    <citation type="journal article" date="2021" name="Nat. Commun.">
        <title>Genetic determinants of endophytism in the Arabidopsis root mycobiome.</title>
        <authorList>
            <person name="Mesny F."/>
            <person name="Miyauchi S."/>
            <person name="Thiergart T."/>
            <person name="Pickel B."/>
            <person name="Atanasova L."/>
            <person name="Karlsson M."/>
            <person name="Huettel B."/>
            <person name="Barry K.W."/>
            <person name="Haridas S."/>
            <person name="Chen C."/>
            <person name="Bauer D."/>
            <person name="Andreopoulos W."/>
            <person name="Pangilinan J."/>
            <person name="LaButti K."/>
            <person name="Riley R."/>
            <person name="Lipzen A."/>
            <person name="Clum A."/>
            <person name="Drula E."/>
            <person name="Henrissat B."/>
            <person name="Kohler A."/>
            <person name="Grigoriev I.V."/>
            <person name="Martin F.M."/>
            <person name="Hacquard S."/>
        </authorList>
    </citation>
    <scope>NUCLEOTIDE SEQUENCE</scope>
    <source>
        <strain evidence="5">MPI-CAGE-CH-0230</strain>
    </source>
</reference>
<dbReference type="GeneID" id="70183397"/>
<feature type="transmembrane region" description="Helical" evidence="3">
    <location>
        <begin position="195"/>
        <end position="217"/>
    </location>
</feature>
<feature type="region of interest" description="Disordered" evidence="2">
    <location>
        <begin position="500"/>
        <end position="534"/>
    </location>
</feature>
<dbReference type="CDD" id="cd17324">
    <property type="entry name" value="MFS_NepI_like"/>
    <property type="match status" value="1"/>
</dbReference>
<dbReference type="Gene3D" id="1.20.1250.20">
    <property type="entry name" value="MFS general substrate transporter like domains"/>
    <property type="match status" value="1"/>
</dbReference>
<dbReference type="Proteomes" id="UP000756346">
    <property type="component" value="Unassembled WGS sequence"/>
</dbReference>
<feature type="transmembrane region" description="Helical" evidence="3">
    <location>
        <begin position="172"/>
        <end position="189"/>
    </location>
</feature>
<feature type="transmembrane region" description="Helical" evidence="3">
    <location>
        <begin position="345"/>
        <end position="365"/>
    </location>
</feature>
<feature type="compositionally biased region" description="Basic and acidic residues" evidence="2">
    <location>
        <begin position="500"/>
        <end position="512"/>
    </location>
</feature>
<evidence type="ECO:0000256" key="2">
    <source>
        <dbReference type="SAM" id="MobiDB-lite"/>
    </source>
</evidence>
<accession>A0A9P8Y5S2</accession>
<evidence type="ECO:0000256" key="1">
    <source>
        <dbReference type="ARBA" id="ARBA00004141"/>
    </source>
</evidence>
<dbReference type="PANTHER" id="PTHR42910">
    <property type="entry name" value="TRANSPORTER SCO4007-RELATED"/>
    <property type="match status" value="1"/>
</dbReference>
<dbReference type="EMBL" id="JAGTJQ010000005">
    <property type="protein sequence ID" value="KAH7030789.1"/>
    <property type="molecule type" value="Genomic_DNA"/>
</dbReference>
<feature type="transmembrane region" description="Helical" evidence="3">
    <location>
        <begin position="462"/>
        <end position="481"/>
    </location>
</feature>
<feature type="region of interest" description="Disordered" evidence="2">
    <location>
        <begin position="1"/>
        <end position="75"/>
    </location>
</feature>
<dbReference type="PROSITE" id="PS50850">
    <property type="entry name" value="MFS"/>
    <property type="match status" value="1"/>
</dbReference>
<feature type="transmembrane region" description="Helical" evidence="3">
    <location>
        <begin position="291"/>
        <end position="308"/>
    </location>
</feature>
<comment type="subcellular location">
    <subcellularLocation>
        <location evidence="1">Membrane</location>
        <topology evidence="1">Multi-pass membrane protein</topology>
    </subcellularLocation>
</comment>
<feature type="compositionally biased region" description="Basic and acidic residues" evidence="2">
    <location>
        <begin position="1"/>
        <end position="14"/>
    </location>
</feature>
<dbReference type="InterPro" id="IPR036259">
    <property type="entry name" value="MFS_trans_sf"/>
</dbReference>
<comment type="caution">
    <text evidence="5">The sequence shown here is derived from an EMBL/GenBank/DDBJ whole genome shotgun (WGS) entry which is preliminary data.</text>
</comment>
<dbReference type="RefSeq" id="XP_046012469.1">
    <property type="nucleotide sequence ID" value="XM_046153851.1"/>
</dbReference>
<feature type="transmembrane region" description="Helical" evidence="3">
    <location>
        <begin position="371"/>
        <end position="393"/>
    </location>
</feature>
<keyword evidence="3" id="KW-0472">Membrane</keyword>
<dbReference type="GO" id="GO:0022857">
    <property type="term" value="F:transmembrane transporter activity"/>
    <property type="evidence" value="ECO:0007669"/>
    <property type="project" value="InterPro"/>
</dbReference>
<evidence type="ECO:0000259" key="4">
    <source>
        <dbReference type="PROSITE" id="PS50850"/>
    </source>
</evidence>
<name>A0A9P8Y5S2_9PEZI</name>
<evidence type="ECO:0000256" key="3">
    <source>
        <dbReference type="SAM" id="Phobius"/>
    </source>
</evidence>
<dbReference type="InterPro" id="IPR020846">
    <property type="entry name" value="MFS_dom"/>
</dbReference>
<evidence type="ECO:0000313" key="5">
    <source>
        <dbReference type="EMBL" id="KAH7030789.1"/>
    </source>
</evidence>
<feature type="domain" description="Major facilitator superfamily (MFS) profile" evidence="4">
    <location>
        <begin position="106"/>
        <end position="486"/>
    </location>
</feature>
<dbReference type="AlphaFoldDB" id="A0A9P8Y5S2"/>
<sequence>MAASTESRKGHDHVPPGCATEPELSEASAPQDVETRTSSSRTAFSAENPKGLARHSGAAAANRTAPPIPDDGHNATSAQASLWQRTLTILNWMPKHCRYDPENPHGLTRLLQATTFTVANLYYPQPILNLIAIEFGVDNERASNVAALTQAGYAVGLAFLCPVADMVPRRPLILLLIAATATVWIGLCLTRDFNVFLALSFICGVGTVTPQLMLPLVGDLAPPEKRAASLSIVVSGLSLGMLIARILAGIVSNFTDWRNIYWLALGAQYLTLGILFLTLPDYPAKNKGLNYFKGIWGIVVIIVTEPLLLQACLIGFAMSAAFTSFWTTLTFLLSSPPYSFSSLEIGLFALMGVVVIVVAPIWSTLITDRFILLFSVVLGLLVDLAGIIIGTCIGKFTIAGPIIQGVFMDSGAIFAHTANRANVYSLDPKARNRINTAYMVFSFAGQLTGTAVGNRLYAEGGWTWSGGCNIAFLGFALLVAISRGPRETGWFGWTGGWSIRRDPPQSLQKDETTAAEEALTSGEASDASEKQQRS</sequence>
<keyword evidence="6" id="KW-1185">Reference proteome</keyword>
<organism evidence="5 6">
    <name type="scientific">Microdochium trichocladiopsis</name>
    <dbReference type="NCBI Taxonomy" id="1682393"/>
    <lineage>
        <taxon>Eukaryota</taxon>
        <taxon>Fungi</taxon>
        <taxon>Dikarya</taxon>
        <taxon>Ascomycota</taxon>
        <taxon>Pezizomycotina</taxon>
        <taxon>Sordariomycetes</taxon>
        <taxon>Xylariomycetidae</taxon>
        <taxon>Xylariales</taxon>
        <taxon>Microdochiaceae</taxon>
        <taxon>Microdochium</taxon>
    </lineage>
</organism>
<dbReference type="Pfam" id="PF07690">
    <property type="entry name" value="MFS_1"/>
    <property type="match status" value="1"/>
</dbReference>
<feature type="transmembrane region" description="Helical" evidence="3">
    <location>
        <begin position="260"/>
        <end position="279"/>
    </location>
</feature>
<protein>
    <submittedName>
        <fullName evidence="5">Major facilitator superfamily domain-containing protein</fullName>
    </submittedName>
</protein>
<gene>
    <name evidence="5" type="ORF">B0I36DRAFT_322454</name>
</gene>
<dbReference type="OrthoDB" id="2105912at2759"/>
<proteinExistence type="predicted"/>
<evidence type="ECO:0000313" key="6">
    <source>
        <dbReference type="Proteomes" id="UP000756346"/>
    </source>
</evidence>
<keyword evidence="3" id="KW-0812">Transmembrane</keyword>
<keyword evidence="3" id="KW-1133">Transmembrane helix</keyword>
<dbReference type="PANTHER" id="PTHR42910:SF1">
    <property type="entry name" value="MAJOR FACILITATOR SUPERFAMILY (MFS) PROFILE DOMAIN-CONTAINING PROTEIN"/>
    <property type="match status" value="1"/>
</dbReference>